<name>A0A819Z7S5_9BILA</name>
<dbReference type="Proteomes" id="UP000663844">
    <property type="component" value="Unassembled WGS sequence"/>
</dbReference>
<gene>
    <name evidence="2" type="ORF">OXD698_LOCUS38877</name>
</gene>
<organism evidence="2 3">
    <name type="scientific">Adineta steineri</name>
    <dbReference type="NCBI Taxonomy" id="433720"/>
    <lineage>
        <taxon>Eukaryota</taxon>
        <taxon>Metazoa</taxon>
        <taxon>Spiralia</taxon>
        <taxon>Gnathifera</taxon>
        <taxon>Rotifera</taxon>
        <taxon>Eurotatoria</taxon>
        <taxon>Bdelloidea</taxon>
        <taxon>Adinetida</taxon>
        <taxon>Adinetidae</taxon>
        <taxon>Adineta</taxon>
    </lineage>
</organism>
<feature type="non-terminal residue" evidence="2">
    <location>
        <position position="1"/>
    </location>
</feature>
<evidence type="ECO:0000259" key="1">
    <source>
        <dbReference type="PROSITE" id="PS00022"/>
    </source>
</evidence>
<accession>A0A819Z7S5</accession>
<comment type="caution">
    <text evidence="2">The sequence shown here is derived from an EMBL/GenBank/DDBJ whole genome shotgun (WGS) entry which is preliminary data.</text>
</comment>
<protein>
    <recommendedName>
        <fullName evidence="1">EGF-like domain-containing protein</fullName>
    </recommendedName>
</protein>
<evidence type="ECO:0000313" key="3">
    <source>
        <dbReference type="Proteomes" id="UP000663844"/>
    </source>
</evidence>
<sequence length="408" mass="47557">MQCLPADQVSGEAVDCFRASFDDFKYLIVANITFQMYKFRCWIDTECIEDENLCNANEDCPMYDNELLCLNRSQLCYHSDFDKLLNMQDISYQVINKPYLSFSLDTALDYPSSYTTQNKSVENQIHDKMITSSLVKSSIQSEICNFGLYVYHRLGIDKYSSICFCPPNYYGDRCQYQNQRVSLTLTLATVRQPTTYIIVVMLIEDDNDRQEIHSYHQFTYIPLEHCAQFRVVIVKIDNRYYLAVLRKFVSSNIVTSISPAQRCVPIHELVNDKLFVMPRIQRLKSYHIPCQRNSNLQCFVDEFYMCLCTEERHSNCFPLEHQQTFACEDNVYCENGGTCLQDRRICFLNILCVCNDCFFGDRCQFYAKGIGLTLDDLLRYEIRPNSTLNDQSLVVKLSAVSVMILFLI</sequence>
<feature type="domain" description="EGF-like" evidence="1">
    <location>
        <begin position="352"/>
        <end position="363"/>
    </location>
</feature>
<dbReference type="EMBL" id="CAJOAZ010007580">
    <property type="protein sequence ID" value="CAF4165851.1"/>
    <property type="molecule type" value="Genomic_DNA"/>
</dbReference>
<reference evidence="2" key="1">
    <citation type="submission" date="2021-02" db="EMBL/GenBank/DDBJ databases">
        <authorList>
            <person name="Nowell W R."/>
        </authorList>
    </citation>
    <scope>NUCLEOTIDE SEQUENCE</scope>
</reference>
<dbReference type="PROSITE" id="PS00022">
    <property type="entry name" value="EGF_1"/>
    <property type="match status" value="1"/>
</dbReference>
<dbReference type="AlphaFoldDB" id="A0A819Z7S5"/>
<dbReference type="InterPro" id="IPR000742">
    <property type="entry name" value="EGF"/>
</dbReference>
<evidence type="ECO:0000313" key="2">
    <source>
        <dbReference type="EMBL" id="CAF4165851.1"/>
    </source>
</evidence>
<proteinExistence type="predicted"/>